<gene>
    <name evidence="2" type="ORF">ROA7745_00442</name>
</gene>
<evidence type="ECO:0000313" key="2">
    <source>
        <dbReference type="EMBL" id="SMC10635.1"/>
    </source>
</evidence>
<protein>
    <submittedName>
        <fullName evidence="2">Uncharacterized protein</fullName>
    </submittedName>
</protein>
<keyword evidence="3" id="KW-1185">Reference proteome</keyword>
<keyword evidence="1" id="KW-0812">Transmembrane</keyword>
<evidence type="ECO:0000256" key="1">
    <source>
        <dbReference type="SAM" id="Phobius"/>
    </source>
</evidence>
<dbReference type="EMBL" id="FWXB01000001">
    <property type="protein sequence ID" value="SMC10635.1"/>
    <property type="molecule type" value="Genomic_DNA"/>
</dbReference>
<accession>A0A1X7BLY9</accession>
<proteinExistence type="predicted"/>
<name>A0A1X7BLY9_9RHOB</name>
<evidence type="ECO:0000313" key="3">
    <source>
        <dbReference type="Proteomes" id="UP000193224"/>
    </source>
</evidence>
<keyword evidence="1" id="KW-0472">Membrane</keyword>
<sequence>MAVSFRRLLLIVNGILIFTAFVITLIFAVAFTYPAGLKVFGKFYTSTYMNIGSSRANRAIDALQDGNTRKAFALLSSWEDYREGDRYFALKRNVALALARNLEASGAYQESADVIAPFVEEDDRDLVSFIVWANAAMELEDLKEDAAARITDYWARFPASQNLTELYFRKVYAWDDPAHARRLVDSHGYLNTAVGRGWELFWATDKGFSPNSRKQLEFDLTGSKMTTTIELPKGVLKLRLDAPPGQKLQISDLKIHLQNDPSKAVAENSFAFNMISSEGGVLKTSGGNDPFIVIDTSELASESPDPMTLVISMDVENVFSAWLRKRVEAL</sequence>
<keyword evidence="1" id="KW-1133">Transmembrane helix</keyword>
<dbReference type="AlphaFoldDB" id="A0A1X7BLY9"/>
<organism evidence="2 3">
    <name type="scientific">Roseovarius aestuarii</name>
    <dbReference type="NCBI Taxonomy" id="475083"/>
    <lineage>
        <taxon>Bacteria</taxon>
        <taxon>Pseudomonadati</taxon>
        <taxon>Pseudomonadota</taxon>
        <taxon>Alphaproteobacteria</taxon>
        <taxon>Rhodobacterales</taxon>
        <taxon>Roseobacteraceae</taxon>
        <taxon>Roseovarius</taxon>
    </lineage>
</organism>
<feature type="transmembrane region" description="Helical" evidence="1">
    <location>
        <begin position="7"/>
        <end position="33"/>
    </location>
</feature>
<dbReference type="Proteomes" id="UP000193224">
    <property type="component" value="Unassembled WGS sequence"/>
</dbReference>
<reference evidence="2 3" key="1">
    <citation type="submission" date="2017-03" db="EMBL/GenBank/DDBJ databases">
        <authorList>
            <person name="Afonso C.L."/>
            <person name="Miller P.J."/>
            <person name="Scott M.A."/>
            <person name="Spackman E."/>
            <person name="Goraichik I."/>
            <person name="Dimitrov K.M."/>
            <person name="Suarez D.L."/>
            <person name="Swayne D.E."/>
        </authorList>
    </citation>
    <scope>NUCLEOTIDE SEQUENCE [LARGE SCALE GENOMIC DNA]</scope>
    <source>
        <strain evidence="2 3">CECT 7745</strain>
    </source>
</reference>
<dbReference type="RefSeq" id="WP_085798578.1">
    <property type="nucleotide sequence ID" value="NZ_FWXB01000001.1"/>
</dbReference>